<evidence type="ECO:0000256" key="1">
    <source>
        <dbReference type="ARBA" id="ARBA00007125"/>
    </source>
</evidence>
<protein>
    <submittedName>
        <fullName evidence="3">Exopolyphosphatase / guanosine-5'-triphosphate,3'-diphosphate pyrophosphatase</fullName>
    </submittedName>
</protein>
<dbReference type="STRING" id="209880.SAMN02910343_01606"/>
<dbReference type="Gene3D" id="3.30.420.40">
    <property type="match status" value="1"/>
</dbReference>
<dbReference type="AlphaFoldDB" id="A0A1G5WUU9"/>
<dbReference type="PANTHER" id="PTHR30005:SF0">
    <property type="entry name" value="RETROGRADE REGULATION PROTEIN 2"/>
    <property type="match status" value="1"/>
</dbReference>
<dbReference type="InterPro" id="IPR050273">
    <property type="entry name" value="GppA/Ppx_hydrolase"/>
</dbReference>
<dbReference type="SUPFAM" id="SSF53067">
    <property type="entry name" value="Actin-like ATPase domain"/>
    <property type="match status" value="2"/>
</dbReference>
<dbReference type="PANTHER" id="PTHR30005">
    <property type="entry name" value="EXOPOLYPHOSPHATASE"/>
    <property type="match status" value="1"/>
</dbReference>
<name>A0A1G5WUU9_9FIRM</name>
<organism evidence="3 4">
    <name type="scientific">Allisonella histaminiformans</name>
    <dbReference type="NCBI Taxonomy" id="209880"/>
    <lineage>
        <taxon>Bacteria</taxon>
        <taxon>Bacillati</taxon>
        <taxon>Bacillota</taxon>
        <taxon>Negativicutes</taxon>
        <taxon>Veillonellales</taxon>
        <taxon>Veillonellaceae</taxon>
        <taxon>Allisonella</taxon>
    </lineage>
</organism>
<dbReference type="Pfam" id="PF02541">
    <property type="entry name" value="Ppx-GppA"/>
    <property type="match status" value="1"/>
</dbReference>
<sequence>MVIEMLYAIMDIGSTSIRLAVYHLEKDSMDLLLKKKHAIGLAGFIDNGCMSQAGIDKTVEIVKDFKNFLANFPIAAMDAITTAALRNCRNSKAAVCEIEKRTGISLRVISGDEEATFDFIGATHNRKDGSGLLVDIGGGSTEIVSYEHREIRFKISVPMGALSLRTDLVHGFLPSAAECQAMKAEAERMFDQVRGLQQHCAPAIIGMGGTFKSACALYNRLYHCDRYNTRMDVLKIEQMISEFQRDIPLTEEKTIVLMKAVPDRMHTIISGLIIADVLASRLGSSRISYSDTGVREGVICAEILPLLK</sequence>
<reference evidence="3 4" key="1">
    <citation type="submission" date="2016-10" db="EMBL/GenBank/DDBJ databases">
        <authorList>
            <person name="de Groot N.N."/>
        </authorList>
    </citation>
    <scope>NUCLEOTIDE SEQUENCE [LARGE SCALE GENOMIC DNA]</scope>
    <source>
        <strain evidence="3 4">DSM 15230</strain>
    </source>
</reference>
<dbReference type="EMBL" id="FMXA01000035">
    <property type="protein sequence ID" value="SDA61436.1"/>
    <property type="molecule type" value="Genomic_DNA"/>
</dbReference>
<dbReference type="CDD" id="cd24052">
    <property type="entry name" value="ASKHA_NBD_HpPPX-GppA-like"/>
    <property type="match status" value="1"/>
</dbReference>
<dbReference type="Proteomes" id="UP000199689">
    <property type="component" value="Unassembled WGS sequence"/>
</dbReference>
<dbReference type="GO" id="GO:0006357">
    <property type="term" value="P:regulation of transcription by RNA polymerase II"/>
    <property type="evidence" value="ECO:0007669"/>
    <property type="project" value="TreeGrafter"/>
</dbReference>
<evidence type="ECO:0000313" key="3">
    <source>
        <dbReference type="EMBL" id="SDA61436.1"/>
    </source>
</evidence>
<dbReference type="Gene3D" id="3.30.420.150">
    <property type="entry name" value="Exopolyphosphatase. Domain 2"/>
    <property type="match status" value="1"/>
</dbReference>
<proteinExistence type="inferred from homology"/>
<gene>
    <name evidence="3" type="ORF">SAMN02910343_01606</name>
</gene>
<evidence type="ECO:0000313" key="4">
    <source>
        <dbReference type="Proteomes" id="UP000199689"/>
    </source>
</evidence>
<feature type="domain" description="Ppx/GppA phosphatase N-terminal" evidence="2">
    <location>
        <begin position="25"/>
        <end position="302"/>
    </location>
</feature>
<evidence type="ECO:0000259" key="2">
    <source>
        <dbReference type="Pfam" id="PF02541"/>
    </source>
</evidence>
<dbReference type="InterPro" id="IPR003695">
    <property type="entry name" value="Ppx_GppA_N"/>
</dbReference>
<comment type="similarity">
    <text evidence="1">Belongs to the GppA/Ppx family.</text>
</comment>
<keyword evidence="4" id="KW-1185">Reference proteome</keyword>
<dbReference type="InterPro" id="IPR043129">
    <property type="entry name" value="ATPase_NBD"/>
</dbReference>
<accession>A0A1G5WUU9</accession>